<evidence type="ECO:0000259" key="1">
    <source>
        <dbReference type="PROSITE" id="PS50042"/>
    </source>
</evidence>
<dbReference type="InterPro" id="IPR000595">
    <property type="entry name" value="cNMP-bd_dom"/>
</dbReference>
<comment type="caution">
    <text evidence="2">The sequence shown here is derived from an EMBL/GenBank/DDBJ whole genome shotgun (WGS) entry which is preliminary data.</text>
</comment>
<sequence>MENLERILSEHPFFSGLDKGFLELACGCARNARFESGAYIAHEGEAADQFYLLREGRVALQITAPGRGAATFLTLGPGDVFGVNWLVPPYRWTYDARTLDVTRAIAMDGKCLRNKCEADHHMGYDIMKRLMPIVIDRLHTTRLQFLDLYNADV</sequence>
<name>A0A9W6GS13_9HYPH</name>
<dbReference type="InterPro" id="IPR014710">
    <property type="entry name" value="RmlC-like_jellyroll"/>
</dbReference>
<accession>A0A9W6GS13</accession>
<dbReference type="Gene3D" id="2.60.120.10">
    <property type="entry name" value="Jelly Rolls"/>
    <property type="match status" value="1"/>
</dbReference>
<gene>
    <name evidence="2" type="ORF">LMG27198_10190</name>
</gene>
<reference evidence="2" key="1">
    <citation type="journal article" date="2023" name="Int. J. Syst. Evol. Microbiol.">
        <title>Methylocystis iwaonis sp. nov., a type II methane-oxidizing bacterium from surface soil of a rice paddy field in Japan, and emended description of the genus Methylocystis (ex Whittenbury et al. 1970) Bowman et al. 1993.</title>
        <authorList>
            <person name="Kaise H."/>
            <person name="Sawadogo J.B."/>
            <person name="Alam M.S."/>
            <person name="Ueno C."/>
            <person name="Dianou D."/>
            <person name="Shinjo R."/>
            <person name="Asakawa S."/>
        </authorList>
    </citation>
    <scope>NUCLEOTIDE SEQUENCE</scope>
    <source>
        <strain evidence="2">LMG27198</strain>
    </source>
</reference>
<dbReference type="PROSITE" id="PS50042">
    <property type="entry name" value="CNMP_BINDING_3"/>
    <property type="match status" value="1"/>
</dbReference>
<keyword evidence="3" id="KW-1185">Reference proteome</keyword>
<dbReference type="SMART" id="SM00100">
    <property type="entry name" value="cNMP"/>
    <property type="match status" value="1"/>
</dbReference>
<organism evidence="2 3">
    <name type="scientific">Methylocystis echinoides</name>
    <dbReference type="NCBI Taxonomy" id="29468"/>
    <lineage>
        <taxon>Bacteria</taxon>
        <taxon>Pseudomonadati</taxon>
        <taxon>Pseudomonadota</taxon>
        <taxon>Alphaproteobacteria</taxon>
        <taxon>Hyphomicrobiales</taxon>
        <taxon>Methylocystaceae</taxon>
        <taxon>Methylocystis</taxon>
    </lineage>
</organism>
<feature type="domain" description="Cyclic nucleotide-binding" evidence="1">
    <location>
        <begin position="13"/>
        <end position="82"/>
    </location>
</feature>
<dbReference type="Pfam" id="PF00027">
    <property type="entry name" value="cNMP_binding"/>
    <property type="match status" value="1"/>
</dbReference>
<dbReference type="InterPro" id="IPR018490">
    <property type="entry name" value="cNMP-bd_dom_sf"/>
</dbReference>
<dbReference type="EMBL" id="BSEC01000001">
    <property type="protein sequence ID" value="GLI92027.1"/>
    <property type="molecule type" value="Genomic_DNA"/>
</dbReference>
<dbReference type="AlphaFoldDB" id="A0A9W6GS13"/>
<dbReference type="RefSeq" id="WP_281800993.1">
    <property type="nucleotide sequence ID" value="NZ_BSEC01000001.1"/>
</dbReference>
<dbReference type="CDD" id="cd00038">
    <property type="entry name" value="CAP_ED"/>
    <property type="match status" value="1"/>
</dbReference>
<evidence type="ECO:0000313" key="2">
    <source>
        <dbReference type="EMBL" id="GLI92027.1"/>
    </source>
</evidence>
<proteinExistence type="predicted"/>
<evidence type="ECO:0000313" key="3">
    <source>
        <dbReference type="Proteomes" id="UP001144323"/>
    </source>
</evidence>
<protein>
    <recommendedName>
        <fullName evidence="1">Cyclic nucleotide-binding domain-containing protein</fullName>
    </recommendedName>
</protein>
<dbReference type="Proteomes" id="UP001144323">
    <property type="component" value="Unassembled WGS sequence"/>
</dbReference>
<dbReference type="SUPFAM" id="SSF51206">
    <property type="entry name" value="cAMP-binding domain-like"/>
    <property type="match status" value="1"/>
</dbReference>